<accession>A0AAV7TDG9</accession>
<protein>
    <submittedName>
        <fullName evidence="1">Uncharacterized protein</fullName>
    </submittedName>
</protein>
<comment type="caution">
    <text evidence="1">The sequence shown here is derived from an EMBL/GenBank/DDBJ whole genome shotgun (WGS) entry which is preliminary data.</text>
</comment>
<gene>
    <name evidence="1" type="ORF">NDU88_005721</name>
</gene>
<sequence length="91" mass="9862">MVLVITSFLAMRITNKVGKDGPGAIVEGVTDRASYDGFEVEVVIESFCDEVVSNSILQYDVTNENVNRSIDVKAIDLKMDEDAVDNDAGCS</sequence>
<keyword evidence="2" id="KW-1185">Reference proteome</keyword>
<name>A0AAV7TDG9_PLEWA</name>
<reference evidence="1" key="1">
    <citation type="journal article" date="2022" name="bioRxiv">
        <title>Sequencing and chromosome-scale assembly of the giantPleurodeles waltlgenome.</title>
        <authorList>
            <person name="Brown T."/>
            <person name="Elewa A."/>
            <person name="Iarovenko S."/>
            <person name="Subramanian E."/>
            <person name="Araus A.J."/>
            <person name="Petzold A."/>
            <person name="Susuki M."/>
            <person name="Suzuki K.-i.T."/>
            <person name="Hayashi T."/>
            <person name="Toyoda A."/>
            <person name="Oliveira C."/>
            <person name="Osipova E."/>
            <person name="Leigh N.D."/>
            <person name="Simon A."/>
            <person name="Yun M.H."/>
        </authorList>
    </citation>
    <scope>NUCLEOTIDE SEQUENCE</scope>
    <source>
        <strain evidence="1">20211129_DDA</strain>
        <tissue evidence="1">Liver</tissue>
    </source>
</reference>
<dbReference type="EMBL" id="JANPWB010000007">
    <property type="protein sequence ID" value="KAJ1173897.1"/>
    <property type="molecule type" value="Genomic_DNA"/>
</dbReference>
<proteinExistence type="predicted"/>
<dbReference type="AlphaFoldDB" id="A0AAV7TDG9"/>
<dbReference type="Proteomes" id="UP001066276">
    <property type="component" value="Chromosome 4_1"/>
</dbReference>
<evidence type="ECO:0000313" key="1">
    <source>
        <dbReference type="EMBL" id="KAJ1173897.1"/>
    </source>
</evidence>
<evidence type="ECO:0000313" key="2">
    <source>
        <dbReference type="Proteomes" id="UP001066276"/>
    </source>
</evidence>
<organism evidence="1 2">
    <name type="scientific">Pleurodeles waltl</name>
    <name type="common">Iberian ribbed newt</name>
    <dbReference type="NCBI Taxonomy" id="8319"/>
    <lineage>
        <taxon>Eukaryota</taxon>
        <taxon>Metazoa</taxon>
        <taxon>Chordata</taxon>
        <taxon>Craniata</taxon>
        <taxon>Vertebrata</taxon>
        <taxon>Euteleostomi</taxon>
        <taxon>Amphibia</taxon>
        <taxon>Batrachia</taxon>
        <taxon>Caudata</taxon>
        <taxon>Salamandroidea</taxon>
        <taxon>Salamandridae</taxon>
        <taxon>Pleurodelinae</taxon>
        <taxon>Pleurodeles</taxon>
    </lineage>
</organism>